<dbReference type="KEGG" id="sla:SERLADRAFT_415319"/>
<dbReference type="PANTHER" id="PTHR15422:SF24">
    <property type="entry name" value="DOMON RELATED DOMAIN-CONTAINING PROTEIN"/>
    <property type="match status" value="1"/>
</dbReference>
<dbReference type="HOGENOM" id="CLU_090085_0_0_1"/>
<evidence type="ECO:0000256" key="6">
    <source>
        <dbReference type="ARBA" id="ARBA00022723"/>
    </source>
</evidence>
<evidence type="ECO:0000256" key="11">
    <source>
        <dbReference type="SAM" id="Phobius"/>
    </source>
</evidence>
<proteinExistence type="predicted"/>
<evidence type="ECO:0000313" key="13">
    <source>
        <dbReference type="EMBL" id="EGO25976.1"/>
    </source>
</evidence>
<keyword evidence="8 11" id="KW-1133">Transmembrane helix</keyword>
<evidence type="ECO:0000256" key="2">
    <source>
        <dbReference type="ARBA" id="ARBA00004141"/>
    </source>
</evidence>
<dbReference type="PROSITE" id="PS50939">
    <property type="entry name" value="CYTOCHROME_B561"/>
    <property type="match status" value="1"/>
</dbReference>
<dbReference type="PANTHER" id="PTHR15422">
    <property type="entry name" value="OS05G0565100 PROTEIN"/>
    <property type="match status" value="1"/>
</dbReference>
<name>F8NV21_SERL9</name>
<feature type="transmembrane region" description="Helical" evidence="11">
    <location>
        <begin position="81"/>
        <end position="103"/>
    </location>
</feature>
<comment type="cofactor">
    <cofactor evidence="1">
        <name>heme b</name>
        <dbReference type="ChEBI" id="CHEBI:60344"/>
    </cofactor>
</comment>
<evidence type="ECO:0000256" key="4">
    <source>
        <dbReference type="ARBA" id="ARBA00022617"/>
    </source>
</evidence>
<dbReference type="RefSeq" id="XP_007318098.1">
    <property type="nucleotide sequence ID" value="XM_007318036.1"/>
</dbReference>
<dbReference type="SMART" id="SM00665">
    <property type="entry name" value="B561"/>
    <property type="match status" value="1"/>
</dbReference>
<evidence type="ECO:0000256" key="10">
    <source>
        <dbReference type="ARBA" id="ARBA00023136"/>
    </source>
</evidence>
<dbReference type="OrthoDB" id="366214at2759"/>
<feature type="transmembrane region" description="Helical" evidence="11">
    <location>
        <begin position="189"/>
        <end position="209"/>
    </location>
</feature>
<sequence>MTARYFPDGATLADNMECGDTICISPVSFASSNTGPLTSPQKMLVAHGILTVLGYLLFMPIGILVGRYFRTVSPAWRTGHIIVQVAIAGPMIIAGVALGIAGSGEAHLRDLHKKWGVALFVLYFVQCALGAIITLFHPRGRARRPIQNYFHVLLGLFIVGASFYQVRTGFKYEWLYHAHHGRISNAAQIVWYVWVVLLPVLYLAGLSLLPKQFSQERAKREKMLQKS</sequence>
<keyword evidence="9" id="KW-0408">Iron</keyword>
<dbReference type="CDD" id="cd08760">
    <property type="entry name" value="Cyt_b561_FRRS1_like"/>
    <property type="match status" value="1"/>
</dbReference>
<feature type="domain" description="Cytochrome b561" evidence="12">
    <location>
        <begin position="10"/>
        <end position="212"/>
    </location>
</feature>
<evidence type="ECO:0000256" key="9">
    <source>
        <dbReference type="ARBA" id="ARBA00023004"/>
    </source>
</evidence>
<keyword evidence="10 11" id="KW-0472">Membrane</keyword>
<dbReference type="InterPro" id="IPR045150">
    <property type="entry name" value="CYB561D1/2"/>
</dbReference>
<evidence type="ECO:0000256" key="5">
    <source>
        <dbReference type="ARBA" id="ARBA00022692"/>
    </source>
</evidence>
<dbReference type="GO" id="GO:0046872">
    <property type="term" value="F:metal ion binding"/>
    <property type="evidence" value="ECO:0007669"/>
    <property type="project" value="UniProtKB-KW"/>
</dbReference>
<comment type="subcellular location">
    <subcellularLocation>
        <location evidence="2">Membrane</location>
        <topology evidence="2">Multi-pass membrane protein</topology>
    </subcellularLocation>
</comment>
<dbReference type="EMBL" id="GL945433">
    <property type="protein sequence ID" value="EGO25976.1"/>
    <property type="molecule type" value="Genomic_DNA"/>
</dbReference>
<feature type="transmembrane region" description="Helical" evidence="11">
    <location>
        <begin position="44"/>
        <end position="69"/>
    </location>
</feature>
<evidence type="ECO:0000256" key="1">
    <source>
        <dbReference type="ARBA" id="ARBA00001970"/>
    </source>
</evidence>
<gene>
    <name evidence="13" type="ORF">SERLADRAFT_415319</name>
</gene>
<reference evidence="13" key="1">
    <citation type="submission" date="2011-04" db="EMBL/GenBank/DDBJ databases">
        <title>Evolution of plant cell wall degrading machinery underlies the functional diversity of forest fungi.</title>
        <authorList>
            <consortium name="US DOE Joint Genome Institute (JGI-PGF)"/>
            <person name="Eastwood D.C."/>
            <person name="Floudas D."/>
            <person name="Binder M."/>
            <person name="Majcherczyk A."/>
            <person name="Schneider P."/>
            <person name="Aerts A."/>
            <person name="Asiegbu F.O."/>
            <person name="Baker S.E."/>
            <person name="Barry K."/>
            <person name="Bendiksby M."/>
            <person name="Blumentritt M."/>
            <person name="Coutinho P.M."/>
            <person name="Cullen D."/>
            <person name="Cullen D."/>
            <person name="Gathman A."/>
            <person name="Goodell B."/>
            <person name="Henrissat B."/>
            <person name="Ihrmark K."/>
            <person name="Kauserud H."/>
            <person name="Kohler A."/>
            <person name="LaButti K."/>
            <person name="Lapidus A."/>
            <person name="Lavin J.L."/>
            <person name="Lee Y.-H."/>
            <person name="Lindquist E."/>
            <person name="Lilly W."/>
            <person name="Lucas S."/>
            <person name="Morin E."/>
            <person name="Murat C."/>
            <person name="Oguiza J.A."/>
            <person name="Park J."/>
            <person name="Pisabarro A.G."/>
            <person name="Riley R."/>
            <person name="Rosling A."/>
            <person name="Salamov A."/>
            <person name="Schmidt O."/>
            <person name="Schmutz J."/>
            <person name="Skrede I."/>
            <person name="Stenlid J."/>
            <person name="Wiebenga A."/>
            <person name="Xie X."/>
            <person name="Kues U."/>
            <person name="Hibbett D.S."/>
            <person name="Hoffmeister D."/>
            <person name="Hogberg N."/>
            <person name="Martin F."/>
            <person name="Grigoriev I.V."/>
            <person name="Watkinson S.C."/>
        </authorList>
    </citation>
    <scope>NUCLEOTIDE SEQUENCE</scope>
    <source>
        <strain evidence="13">S7.9</strain>
    </source>
</reference>
<accession>F8NV21</accession>
<feature type="transmembrane region" description="Helical" evidence="11">
    <location>
        <begin position="148"/>
        <end position="166"/>
    </location>
</feature>
<keyword evidence="7" id="KW-0249">Electron transport</keyword>
<keyword evidence="4" id="KW-0349">Heme</keyword>
<dbReference type="GO" id="GO:0016020">
    <property type="term" value="C:membrane"/>
    <property type="evidence" value="ECO:0007669"/>
    <property type="project" value="UniProtKB-SubCell"/>
</dbReference>
<evidence type="ECO:0000256" key="8">
    <source>
        <dbReference type="ARBA" id="ARBA00022989"/>
    </source>
</evidence>
<keyword evidence="6" id="KW-0479">Metal-binding</keyword>
<dbReference type="Gene3D" id="1.20.120.1770">
    <property type="match status" value="1"/>
</dbReference>
<dbReference type="Proteomes" id="UP000008064">
    <property type="component" value="Unassembled WGS sequence"/>
</dbReference>
<protein>
    <recommendedName>
        <fullName evidence="12">Cytochrome b561 domain-containing protein</fullName>
    </recommendedName>
</protein>
<evidence type="ECO:0000256" key="3">
    <source>
        <dbReference type="ARBA" id="ARBA00022448"/>
    </source>
</evidence>
<dbReference type="GeneID" id="18813371"/>
<evidence type="ECO:0000256" key="7">
    <source>
        <dbReference type="ARBA" id="ARBA00022982"/>
    </source>
</evidence>
<feature type="transmembrane region" description="Helical" evidence="11">
    <location>
        <begin position="115"/>
        <end position="136"/>
    </location>
</feature>
<evidence type="ECO:0000259" key="12">
    <source>
        <dbReference type="PROSITE" id="PS50939"/>
    </source>
</evidence>
<keyword evidence="5 11" id="KW-0812">Transmembrane</keyword>
<dbReference type="AlphaFoldDB" id="F8NV21"/>
<dbReference type="InterPro" id="IPR006593">
    <property type="entry name" value="Cyt_b561/ferric_Rdtase_TM"/>
</dbReference>
<dbReference type="Pfam" id="PF03188">
    <property type="entry name" value="Cytochrom_B561"/>
    <property type="match status" value="1"/>
</dbReference>
<dbReference type="GO" id="GO:0140575">
    <property type="term" value="F:transmembrane monodehydroascorbate reductase activity"/>
    <property type="evidence" value="ECO:0007669"/>
    <property type="project" value="InterPro"/>
</dbReference>
<keyword evidence="3" id="KW-0813">Transport</keyword>
<organism>
    <name type="scientific">Serpula lacrymans var. lacrymans (strain S7.9)</name>
    <name type="common">Dry rot fungus</name>
    <dbReference type="NCBI Taxonomy" id="578457"/>
    <lineage>
        <taxon>Eukaryota</taxon>
        <taxon>Fungi</taxon>
        <taxon>Dikarya</taxon>
        <taxon>Basidiomycota</taxon>
        <taxon>Agaricomycotina</taxon>
        <taxon>Agaricomycetes</taxon>
        <taxon>Agaricomycetidae</taxon>
        <taxon>Boletales</taxon>
        <taxon>Coniophorineae</taxon>
        <taxon>Serpulaceae</taxon>
        <taxon>Serpula</taxon>
    </lineage>
</organism>
<dbReference type="GO" id="GO:0020037">
    <property type="term" value="F:heme binding"/>
    <property type="evidence" value="ECO:0007669"/>
    <property type="project" value="TreeGrafter"/>
</dbReference>